<keyword evidence="1" id="KW-0472">Membrane</keyword>
<keyword evidence="1" id="KW-1133">Transmembrane helix</keyword>
<dbReference type="AlphaFoldDB" id="A0AAD5QAY8"/>
<sequence>MPVTTDGPGCMLNQYGECVSMREDGYNIGMDFQLAQQRNLTVSMLTNETTIRAPQAWHFPAGEAMYCSSDDAKCGSWMEAQRFNSNQTIDSRYCVGTSSCIAISVCEASRSDLDHCIDAIGDDQESSEPSFVVTLVCALCIPLGIVAISLFYYRCCKRDTSRTPTDQPGQRQQNVVQRRQDITQVHEAVAGTRLDLAGWRVEQAERVEREKLRLAGAGDEDVAASPHAAFAYIRDEERTDIRRVLKLSAIDDWKTRAASAAPGLFYLDGGMISGRLQSDVGELCLVPPHGDSSDHWSDWLKICETAELLVLLEAANRPLWCQIVQELRLVPPFVELDPRQIATAPATVREVVVKLAACELEGEDAVAWVESVVSVALRPYRVGDEARRYFKARRTLLAMATDDSARERSKCLAIPVQIDIATASPELKYILSVLTEQYEIAREYKYRFFLASWTCSLDWEEPLDQSSALALVQFMETVPLRLEAFTVGGVSCLA</sequence>
<comment type="caution">
    <text evidence="2">The sequence shown here is derived from an EMBL/GenBank/DDBJ whole genome shotgun (WGS) entry which is preliminary data.</text>
</comment>
<dbReference type="EMBL" id="JAKCXM010000050">
    <property type="protein sequence ID" value="KAJ0405109.1"/>
    <property type="molecule type" value="Genomic_DNA"/>
</dbReference>
<evidence type="ECO:0000256" key="1">
    <source>
        <dbReference type="SAM" id="Phobius"/>
    </source>
</evidence>
<accession>A0AAD5QAY8</accession>
<reference evidence="2" key="1">
    <citation type="submission" date="2021-12" db="EMBL/GenBank/DDBJ databases">
        <title>Prjna785345.</title>
        <authorList>
            <person name="Rujirawat T."/>
            <person name="Krajaejun T."/>
        </authorList>
    </citation>
    <scope>NUCLEOTIDE SEQUENCE</scope>
    <source>
        <strain evidence="2">Pi057C3</strain>
    </source>
</reference>
<name>A0AAD5QAY8_PYTIN</name>
<evidence type="ECO:0000313" key="2">
    <source>
        <dbReference type="EMBL" id="KAJ0405109.1"/>
    </source>
</evidence>
<keyword evidence="3" id="KW-1185">Reference proteome</keyword>
<gene>
    <name evidence="2" type="ORF">P43SY_000520</name>
</gene>
<proteinExistence type="predicted"/>
<feature type="transmembrane region" description="Helical" evidence="1">
    <location>
        <begin position="131"/>
        <end position="153"/>
    </location>
</feature>
<dbReference type="Proteomes" id="UP001209570">
    <property type="component" value="Unassembled WGS sequence"/>
</dbReference>
<protein>
    <submittedName>
        <fullName evidence="2">Uncharacterized protein</fullName>
    </submittedName>
</protein>
<evidence type="ECO:0000313" key="3">
    <source>
        <dbReference type="Proteomes" id="UP001209570"/>
    </source>
</evidence>
<organism evidence="2 3">
    <name type="scientific">Pythium insidiosum</name>
    <name type="common">Pythiosis disease agent</name>
    <dbReference type="NCBI Taxonomy" id="114742"/>
    <lineage>
        <taxon>Eukaryota</taxon>
        <taxon>Sar</taxon>
        <taxon>Stramenopiles</taxon>
        <taxon>Oomycota</taxon>
        <taxon>Peronosporomycetes</taxon>
        <taxon>Pythiales</taxon>
        <taxon>Pythiaceae</taxon>
        <taxon>Pythium</taxon>
    </lineage>
</organism>
<keyword evidence="1" id="KW-0812">Transmembrane</keyword>